<dbReference type="EMBL" id="CAMXCT020000175">
    <property type="protein sequence ID" value="CAL1128397.1"/>
    <property type="molecule type" value="Genomic_DNA"/>
</dbReference>
<dbReference type="EMBL" id="CAMXCT010000175">
    <property type="protein sequence ID" value="CAI3975022.1"/>
    <property type="molecule type" value="Genomic_DNA"/>
</dbReference>
<dbReference type="AlphaFoldDB" id="A0A9P1FID1"/>
<evidence type="ECO:0000313" key="2">
    <source>
        <dbReference type="EMBL" id="CAI3975022.1"/>
    </source>
</evidence>
<gene>
    <name evidence="2" type="ORF">C1SCF055_LOCUS3384</name>
</gene>
<dbReference type="OrthoDB" id="10673315at2759"/>
<feature type="region of interest" description="Disordered" evidence="1">
    <location>
        <begin position="234"/>
        <end position="295"/>
    </location>
</feature>
<accession>A0A9P1FID1</accession>
<feature type="region of interest" description="Disordered" evidence="1">
    <location>
        <begin position="1"/>
        <end position="30"/>
    </location>
</feature>
<reference evidence="2" key="1">
    <citation type="submission" date="2022-10" db="EMBL/GenBank/DDBJ databases">
        <authorList>
            <person name="Chen Y."/>
            <person name="Dougan E. K."/>
            <person name="Chan C."/>
            <person name="Rhodes N."/>
            <person name="Thang M."/>
        </authorList>
    </citation>
    <scope>NUCLEOTIDE SEQUENCE</scope>
</reference>
<sequence length="379" mass="40863">MFLLPQLSHTKPLKESSRRESLGFPGQPLPQQEYVQDVRNEMRNGPMMGLVSPNGQHPFRPGLLGPDTRLPTPEQELPFSSSTGPQASSFPMQAYDRDLRATLGPIAPPVSPPAIQSQRGRISQRVQGALRAHAALHSEGTVPVATLASTAPAGGTLPTPAMVGATSATSEHGQLLRQAKEVIASLDTCGDPTVMERWMHHLEESVHPMKEAEKIMGMLRSLVRQGFCAGTDQAMQKRSQVMRGPGPPRLQDVTESSGQWPTLQTSSPHGPPVQTSSPHGPPMQTSSPHGSLSRGILATAPNTQAGRDGQIAGDAQAQRNMHAIARNLVDKGLLDPRSIPNGLSEIPANDVDMLSMLRHLKEVGESSRLRPVHYSHKKR</sequence>
<reference evidence="3" key="2">
    <citation type="submission" date="2024-04" db="EMBL/GenBank/DDBJ databases">
        <authorList>
            <person name="Chen Y."/>
            <person name="Shah S."/>
            <person name="Dougan E. K."/>
            <person name="Thang M."/>
            <person name="Chan C."/>
        </authorList>
    </citation>
    <scope>NUCLEOTIDE SEQUENCE [LARGE SCALE GENOMIC DNA]</scope>
</reference>
<comment type="caution">
    <text evidence="2">The sequence shown here is derived from an EMBL/GenBank/DDBJ whole genome shotgun (WGS) entry which is preliminary data.</text>
</comment>
<name>A0A9P1FID1_9DINO</name>
<organism evidence="2">
    <name type="scientific">Cladocopium goreaui</name>
    <dbReference type="NCBI Taxonomy" id="2562237"/>
    <lineage>
        <taxon>Eukaryota</taxon>
        <taxon>Sar</taxon>
        <taxon>Alveolata</taxon>
        <taxon>Dinophyceae</taxon>
        <taxon>Suessiales</taxon>
        <taxon>Symbiodiniaceae</taxon>
        <taxon>Cladocopium</taxon>
    </lineage>
</organism>
<feature type="compositionally biased region" description="Polar residues" evidence="1">
    <location>
        <begin position="78"/>
        <end position="88"/>
    </location>
</feature>
<dbReference type="Proteomes" id="UP001152797">
    <property type="component" value="Unassembled WGS sequence"/>
</dbReference>
<keyword evidence="4" id="KW-1185">Reference proteome</keyword>
<proteinExistence type="predicted"/>
<evidence type="ECO:0000313" key="3">
    <source>
        <dbReference type="EMBL" id="CAL1128397.1"/>
    </source>
</evidence>
<feature type="region of interest" description="Disordered" evidence="1">
    <location>
        <begin position="63"/>
        <end position="88"/>
    </location>
</feature>
<protein>
    <submittedName>
        <fullName evidence="2">Uncharacterized protein</fullName>
    </submittedName>
</protein>
<evidence type="ECO:0000256" key="1">
    <source>
        <dbReference type="SAM" id="MobiDB-lite"/>
    </source>
</evidence>
<evidence type="ECO:0000313" key="4">
    <source>
        <dbReference type="Proteomes" id="UP001152797"/>
    </source>
</evidence>
<feature type="compositionally biased region" description="Polar residues" evidence="1">
    <location>
        <begin position="253"/>
        <end position="290"/>
    </location>
</feature>
<dbReference type="EMBL" id="CAMXCT030000175">
    <property type="protein sequence ID" value="CAL4762334.1"/>
    <property type="molecule type" value="Genomic_DNA"/>
</dbReference>
<feature type="compositionally biased region" description="Basic and acidic residues" evidence="1">
    <location>
        <begin position="12"/>
        <end position="21"/>
    </location>
</feature>